<dbReference type="PANTHER" id="PTHR36836">
    <property type="entry name" value="COLANIC ACID BIOSYNTHESIS PROTEIN WCAK"/>
    <property type="match status" value="1"/>
</dbReference>
<keyword evidence="3" id="KW-1185">Reference proteome</keyword>
<dbReference type="GO" id="GO:0016740">
    <property type="term" value="F:transferase activity"/>
    <property type="evidence" value="ECO:0007669"/>
    <property type="project" value="UniProtKB-KW"/>
</dbReference>
<dbReference type="PANTHER" id="PTHR36836:SF1">
    <property type="entry name" value="COLANIC ACID BIOSYNTHESIS PROTEIN WCAK"/>
    <property type="match status" value="1"/>
</dbReference>
<name>A0ABV8WT07_9BACI</name>
<organism evidence="2 3">
    <name type="scientific">Gracilibacillus xinjiangensis</name>
    <dbReference type="NCBI Taxonomy" id="1193282"/>
    <lineage>
        <taxon>Bacteria</taxon>
        <taxon>Bacillati</taxon>
        <taxon>Bacillota</taxon>
        <taxon>Bacilli</taxon>
        <taxon>Bacillales</taxon>
        <taxon>Bacillaceae</taxon>
        <taxon>Gracilibacillus</taxon>
    </lineage>
</organism>
<dbReference type="EMBL" id="JBHSDT010000004">
    <property type="protein sequence ID" value="MFC4402565.1"/>
    <property type="molecule type" value="Genomic_DNA"/>
</dbReference>
<keyword evidence="2" id="KW-0808">Transferase</keyword>
<evidence type="ECO:0000259" key="1">
    <source>
        <dbReference type="Pfam" id="PF04230"/>
    </source>
</evidence>
<reference evidence="3" key="1">
    <citation type="journal article" date="2019" name="Int. J. Syst. Evol. Microbiol.">
        <title>The Global Catalogue of Microorganisms (GCM) 10K type strain sequencing project: providing services to taxonomists for standard genome sequencing and annotation.</title>
        <authorList>
            <consortium name="The Broad Institute Genomics Platform"/>
            <consortium name="The Broad Institute Genome Sequencing Center for Infectious Disease"/>
            <person name="Wu L."/>
            <person name="Ma J."/>
        </authorList>
    </citation>
    <scope>NUCLEOTIDE SEQUENCE [LARGE SCALE GENOMIC DNA]</scope>
    <source>
        <strain evidence="3">CCUG 37865</strain>
    </source>
</reference>
<dbReference type="Pfam" id="PF04230">
    <property type="entry name" value="PS_pyruv_trans"/>
    <property type="match status" value="1"/>
</dbReference>
<evidence type="ECO:0000313" key="3">
    <source>
        <dbReference type="Proteomes" id="UP001595882"/>
    </source>
</evidence>
<proteinExistence type="predicted"/>
<evidence type="ECO:0000313" key="2">
    <source>
        <dbReference type="EMBL" id="MFC4402565.1"/>
    </source>
</evidence>
<accession>A0ABV8WT07</accession>
<comment type="caution">
    <text evidence="2">The sequence shown here is derived from an EMBL/GenBank/DDBJ whole genome shotgun (WGS) entry which is preliminary data.</text>
</comment>
<dbReference type="RefSeq" id="WP_390250278.1">
    <property type="nucleotide sequence ID" value="NZ_JBHSDT010000004.1"/>
</dbReference>
<feature type="domain" description="Polysaccharide pyruvyl transferase" evidence="1">
    <location>
        <begin position="15"/>
        <end position="314"/>
    </location>
</feature>
<gene>
    <name evidence="2" type="ORF">ACFOY7_05720</name>
</gene>
<dbReference type="InterPro" id="IPR007345">
    <property type="entry name" value="Polysacch_pyruvyl_Trfase"/>
</dbReference>
<protein>
    <submittedName>
        <fullName evidence="2">Polysaccharide pyruvyl transferase family protein</fullName>
    </submittedName>
</protein>
<sequence>MKRIRALHIASFHGNIGDNANHNGFRQNIKETLDCEIDYEEMEMREFYQSWGTRDFNHFEFIDICNRYDLIIIGGGNFFELKWDYSITGTTINISKDSLDKINTPILFNGLGCDLAKGASESAIRKFGSFLDTITKSNKYLVSVRNDGSYNTIKKLYGEKYVDSIHRVPDGAFFLKTKKFHFPELNNNRKTIGINIVSDMIDIRFNKDLKDGIDYHDFINGLSEELNTFLKGNSDYQIILFPHIYSDLKAITDLLEKIDDRYRRTRIVTAPCLTGPGSEEYLFGLYKECEFILGMRFHSNVCSIAQNIPTIALSSYKKISDLYNELNLSDRVIQVNKNGFQKELTEQLKYTLRNQEAIKSRYRKINENVKNDSTYFYNRMNDWMKENGLG</sequence>
<dbReference type="Proteomes" id="UP001595882">
    <property type="component" value="Unassembled WGS sequence"/>
</dbReference>